<dbReference type="KEGG" id="snan:I6N98_01475"/>
<dbReference type="Pfam" id="PF01553">
    <property type="entry name" value="Acyltransferase"/>
    <property type="match status" value="1"/>
</dbReference>
<dbReference type="AlphaFoldDB" id="A0A7T4URP2"/>
<sequence length="291" mass="32650">MATIGTTPAKNELDLMDMVEQSLSSESRAIRHHKSFSKLAKLLFSPRLSGVSNLSPSPVLMVGNHSLFSLDVPLIQSSMLTETGRFVRAMADKVLFKNPSTKSLILNMGGVLGSPVVGSSLMEKGKDLMVFPGGSYEVNKPIHERYTLKWKDRVGFVRLAAKHGYTILPFATVGPDEFYDRYCEGIEWFDSPFGKLLRKTGLLSDNIRQDLLVPIPKGVLGTFIPKPQKFYMGICEPLNLSEYKSQDLDDGTLVEIRDVVAHRIEAKIHELLLMRVQESSRGNWLRRQLVR</sequence>
<feature type="domain" description="Phospholipid/glycerol acyltransferase" evidence="1">
    <location>
        <begin position="59"/>
        <end position="175"/>
    </location>
</feature>
<dbReference type="PANTHER" id="PTHR22753">
    <property type="entry name" value="TRANSMEMBRANE PROTEIN 68"/>
    <property type="match status" value="1"/>
</dbReference>
<dbReference type="SUPFAM" id="SSF69593">
    <property type="entry name" value="Glycerol-3-phosphate (1)-acyltransferase"/>
    <property type="match status" value="1"/>
</dbReference>
<gene>
    <name evidence="2" type="ORF">I6N98_01475</name>
</gene>
<accession>A0A7T4URP2</accession>
<dbReference type="CDD" id="cd07987">
    <property type="entry name" value="LPLAT_MGAT-like"/>
    <property type="match status" value="1"/>
</dbReference>
<dbReference type="GO" id="GO:0016020">
    <property type="term" value="C:membrane"/>
    <property type="evidence" value="ECO:0007669"/>
    <property type="project" value="TreeGrafter"/>
</dbReference>
<dbReference type="SMART" id="SM00563">
    <property type="entry name" value="PlsC"/>
    <property type="match status" value="1"/>
</dbReference>
<dbReference type="Proteomes" id="UP000596063">
    <property type="component" value="Chromosome"/>
</dbReference>
<keyword evidence="2" id="KW-0012">Acyltransferase</keyword>
<dbReference type="GO" id="GO:0016746">
    <property type="term" value="F:acyltransferase activity"/>
    <property type="evidence" value="ECO:0007669"/>
    <property type="project" value="UniProtKB-KW"/>
</dbReference>
<dbReference type="RefSeq" id="WP_198570066.1">
    <property type="nucleotide sequence ID" value="NZ_CP066167.1"/>
</dbReference>
<evidence type="ECO:0000313" key="2">
    <source>
        <dbReference type="EMBL" id="QQD18575.1"/>
    </source>
</evidence>
<protein>
    <submittedName>
        <fullName evidence="2">Acyltransferase family protein</fullName>
    </submittedName>
</protein>
<dbReference type="PANTHER" id="PTHR22753:SF14">
    <property type="entry name" value="MONOACYLGLYCEROL_DIACYLGLYCEROL O-ACYLTRANSFERASE"/>
    <property type="match status" value="1"/>
</dbReference>
<evidence type="ECO:0000259" key="1">
    <source>
        <dbReference type="SMART" id="SM00563"/>
    </source>
</evidence>
<reference evidence="2 3" key="1">
    <citation type="submission" date="2020-12" db="EMBL/GenBank/DDBJ databases">
        <authorList>
            <person name="Shan Y."/>
        </authorList>
    </citation>
    <scope>NUCLEOTIDE SEQUENCE [LARGE SCALE GENOMIC DNA]</scope>
    <source>
        <strain evidence="3">csc3.9</strain>
    </source>
</reference>
<dbReference type="EMBL" id="CP066167">
    <property type="protein sequence ID" value="QQD18575.1"/>
    <property type="molecule type" value="Genomic_DNA"/>
</dbReference>
<keyword evidence="2" id="KW-0808">Transferase</keyword>
<dbReference type="InterPro" id="IPR002123">
    <property type="entry name" value="Plipid/glycerol_acylTrfase"/>
</dbReference>
<organism evidence="2 3">
    <name type="scientific">Spongiibacter nanhainus</name>
    <dbReference type="NCBI Taxonomy" id="2794344"/>
    <lineage>
        <taxon>Bacteria</taxon>
        <taxon>Pseudomonadati</taxon>
        <taxon>Pseudomonadota</taxon>
        <taxon>Gammaproteobacteria</taxon>
        <taxon>Cellvibrionales</taxon>
        <taxon>Spongiibacteraceae</taxon>
        <taxon>Spongiibacter</taxon>
    </lineage>
</organism>
<name>A0A7T4URP2_9GAMM</name>
<evidence type="ECO:0000313" key="3">
    <source>
        <dbReference type="Proteomes" id="UP000596063"/>
    </source>
</evidence>
<proteinExistence type="predicted"/>
<keyword evidence="3" id="KW-1185">Reference proteome</keyword>